<dbReference type="InterPro" id="IPR059177">
    <property type="entry name" value="GH29D-like_dom"/>
</dbReference>
<dbReference type="Pfam" id="PF13290">
    <property type="entry name" value="CHB_HEX_C_1"/>
    <property type="match status" value="18"/>
</dbReference>
<reference evidence="2 3" key="1">
    <citation type="journal article" date="2016" name="Nat. Commun.">
        <title>Thousands of microbial genomes shed light on interconnected biogeochemical processes in an aquifer system.</title>
        <authorList>
            <person name="Anantharaman K."/>
            <person name="Brown C.T."/>
            <person name="Hug L.A."/>
            <person name="Sharon I."/>
            <person name="Castelle C.J."/>
            <person name="Probst A.J."/>
            <person name="Thomas B.C."/>
            <person name="Singh A."/>
            <person name="Wilkins M.J."/>
            <person name="Karaoz U."/>
            <person name="Brodie E.L."/>
            <person name="Williams K.H."/>
            <person name="Hubbard S.S."/>
            <person name="Banfield J.F."/>
        </authorList>
    </citation>
    <scope>NUCLEOTIDE SEQUENCE [LARGE SCALE GENOMIC DNA]</scope>
</reference>
<gene>
    <name evidence="2" type="ORF">A2008_04000</name>
</gene>
<feature type="domain" description="GH29D-like beta-sandwich" evidence="1">
    <location>
        <begin position="1876"/>
        <end position="1940"/>
    </location>
</feature>
<organism evidence="2 3">
    <name type="scientific">Candidatus Wallbacteria bacterium GWC2_49_35</name>
    <dbReference type="NCBI Taxonomy" id="1817813"/>
    <lineage>
        <taxon>Bacteria</taxon>
        <taxon>Candidatus Walliibacteriota</taxon>
    </lineage>
</organism>
<feature type="domain" description="GH29D-like beta-sandwich" evidence="1">
    <location>
        <begin position="1710"/>
        <end position="1775"/>
    </location>
</feature>
<dbReference type="Proteomes" id="UP000178735">
    <property type="component" value="Unassembled WGS sequence"/>
</dbReference>
<dbReference type="NCBIfam" id="TIGR00481">
    <property type="entry name" value="YbhB/YbcL family Raf kinase inhibitor-like protein"/>
    <property type="match status" value="1"/>
</dbReference>
<evidence type="ECO:0000259" key="1">
    <source>
        <dbReference type="Pfam" id="PF13290"/>
    </source>
</evidence>
<feature type="domain" description="GH29D-like beta-sandwich" evidence="1">
    <location>
        <begin position="313"/>
        <end position="377"/>
    </location>
</feature>
<feature type="domain" description="GH29D-like beta-sandwich" evidence="1">
    <location>
        <begin position="1059"/>
        <end position="1119"/>
    </location>
</feature>
<sequence length="2113" mass="217405">MFKIFKTLEFSFNKPGMKIIVTSAVLFGAVYAVMIAGCGGGGGGTVPATNSYVSKSIEISGTIDGSAVSVPVSGAKLAAPINFASECELKAFDVSGTPIYGATGYFMGNSFELSVPLNEEYGRYLMIVARLKTGHEIYKRILGRIPRYDDAPASTISVSSLRLNEETTAKTLVLLEDRTKMPATEIYGSSVKTQFEIDAEAVINDPDSTKVIAPLKTAIATIIKVMKVDNPSVNAAKTTYLAGVSALLNSFVTVAKARESDSNIAGALAETPLIVLNGQSISSSSSASDISSVVSGIQNTVKPLEVESPVFTPASGVFERPQSVTISCATPGAVIKYALYGNTPTEAYGMIYSGPIEVKESMSIKAIAVKIGLKTSAAAEAAYTLLNTSISPLSLESISIGNQNGSVDFIYKSGQTAVKSFEIDRPYFEVGFKRADGIDFTLNQTQFLRLKITLVRTSGGSSNSYKYVYGMAPGSGELDFSEDFSAPVISGRHIKFNYKTNAQRPAVDASYDLRLDEVQNVSYTNSGGLLYNYTLPLSIAGGYKIYTAAQTTVAGPVFSPAAGNYDGEIYVSMSCATAGASIRYTLDSSTPTPASGTIFNNIPILVSSSTVVKAVAFKDGMQPSAVLEAAYIINKAAAPLFDPPPGVYAGPRQITLTTKTPGASIYFTDDASANPSRSSALYSGPFTIYSSKVIKAVAVKDGMQDSNIVSAEYIINRAEPPQFNPPAGTYAGAQNIVLFSGTPGALIRYTLDGSVPNQSSALYGGPISLANYGTAEIKAAASKTDMADSAVVSAVYVILEKAARPQFSPAAGVYDAARDVAITSATPAAVIYYTLDGSAPNRSSAIYSAPVRIAASLKLSAIAVKSGMADSDAESGAYTINIPAVAKPIIYPSSGTYGSVQSAVISCATSGASIRYTLDETVPTSSSTLYSGTIEVSQTTYIKAIAFKAGMLDSQPAESYIVLDMPRPKVANPQFNPAGGIYVGAQPVSITSATAGSEIYYTLDGSRPTSSKTRYTAPFTVGANSTVKAIAIKQPDLSDSDVITAEYFIRIPKPSFSVAGGTYNEEKSVSITSGVTGAVIYYTTDGSEPRAEYQYLYGGPINVLRSMTIKAMAVKAGMLYSEAAIAQYVIKVKTPEFNPPPGNYTDTQSVAITCQTPNSAIYYTLNGTAPTPSSTLYTNPLTVSVNTTIKAVAVKSGLVNSDIAAAVYVVQPRAAKPQMTPPGGVYNSARSVTINSATAGAVIKYTTDGSTPSASSATYSGAITVSATSVVKAIAIKSGMLDSLVASESYTIDAALQMAETPAFNPPGGAYNASQNVTITSATAGAAIHYTLDGSYPTTSSPAYITPVTIDASKTIKAIAVKSGMAHSAVASATYVIKAAAPVFSPAAGTYTATQNITITSATAGAVIKYTSDGSAPSQSAGTVYSAPVVVVQNTILRAIALKTGMADSDISQAAYGIRVAAPVMSLDSGTYEGDKLVTITCATAGAAIRYTTDGSAPSTTEGTLYSGAVAVSTSMTLKAIAYKSNMLDSEITAKTYTIKTAAPVFSPAPGAYAGSVTISIACATGGAVIYYTTDGSTPTTASAQYGAPFAIETSQTIKAFAQKAGLGESTVVSAAYVISVPAPTFSPAPGTYQTAQNVTISCAMSGAVIRYTTDGSTPTAASTQYSSPISVTATTTVKAIGIKAGAQNSNVATAVYTIGVPVAPPSFNPPAGAYTGVQSVAITCATAGATIYYTTNGTEPTTAGMQYSAPITVSANMTIKTMAAKAGMIDSPVASAAYTITIPPVATPTFNPAAGTYSSAQSVTISCATAGASIYYTMDGSVPTTASTLYASPVNVSASVTIKAIAAKSGMTDSAVATAAYIINAAPVEAPVFNPPGGNYSTIQNVTITSATSGAVIHYTVDNFTPTAASPTYSSPIPVAATLTLKAIASKGGVDSPVMTAEYVISGNTFTLTTTAFANGGVIPVKYTGNGSNVSPAFSWTGVPAGTKSLALVCSDDVNGTPENPQDDYIHWVIYNISPTATGLSENIAKTASVSAGILPSGTAAQGKNSAATIGYIGPNPPAGPAHTYNFGVLALDLDPTLTPGMELMMFVMSINGKMISQTIYSGTYQAP</sequence>
<dbReference type="CDD" id="cd00865">
    <property type="entry name" value="PEBP_bact_arch"/>
    <property type="match status" value="1"/>
</dbReference>
<dbReference type="InterPro" id="IPR036610">
    <property type="entry name" value="PEBP-like_sf"/>
</dbReference>
<feature type="domain" description="GH29D-like beta-sandwich" evidence="1">
    <location>
        <begin position="1628"/>
        <end position="1694"/>
    </location>
</feature>
<feature type="domain" description="GH29D-like beta-sandwich" evidence="1">
    <location>
        <begin position="1468"/>
        <end position="1533"/>
    </location>
</feature>
<name>A0A1F7WUJ7_9BACT</name>
<feature type="domain" description="GH29D-like beta-sandwich" evidence="1">
    <location>
        <begin position="560"/>
        <end position="626"/>
    </location>
</feature>
<proteinExistence type="predicted"/>
<dbReference type="SUPFAM" id="SSF49777">
    <property type="entry name" value="PEBP-like"/>
    <property type="match status" value="1"/>
</dbReference>
<comment type="caution">
    <text evidence="2">The sequence shown here is derived from an EMBL/GenBank/DDBJ whole genome shotgun (WGS) entry which is preliminary data.</text>
</comment>
<dbReference type="Gene3D" id="3.90.280.10">
    <property type="entry name" value="PEBP-like"/>
    <property type="match status" value="1"/>
</dbReference>
<feature type="domain" description="GH29D-like beta-sandwich" evidence="1">
    <location>
        <begin position="1548"/>
        <end position="1613"/>
    </location>
</feature>
<feature type="domain" description="GH29D-like beta-sandwich" evidence="1">
    <location>
        <begin position="1386"/>
        <end position="1452"/>
    </location>
</feature>
<evidence type="ECO:0000313" key="2">
    <source>
        <dbReference type="EMBL" id="OGM06494.1"/>
    </source>
</evidence>
<dbReference type="EMBL" id="MGFH01000061">
    <property type="protein sequence ID" value="OGM06494.1"/>
    <property type="molecule type" value="Genomic_DNA"/>
</dbReference>
<feature type="domain" description="GH29D-like beta-sandwich" evidence="1">
    <location>
        <begin position="892"/>
        <end position="955"/>
    </location>
</feature>
<dbReference type="Pfam" id="PF01161">
    <property type="entry name" value="PBP"/>
    <property type="match status" value="1"/>
</dbReference>
<feature type="domain" description="GH29D-like beta-sandwich" evidence="1">
    <location>
        <begin position="977"/>
        <end position="1044"/>
    </location>
</feature>
<feature type="domain" description="GH29D-like beta-sandwich" evidence="1">
    <location>
        <begin position="1139"/>
        <end position="1203"/>
    </location>
</feature>
<feature type="domain" description="GH29D-like beta-sandwich" evidence="1">
    <location>
        <begin position="1221"/>
        <end position="1286"/>
    </location>
</feature>
<protein>
    <recommendedName>
        <fullName evidence="1">GH29D-like beta-sandwich domain-containing protein</fullName>
    </recommendedName>
</protein>
<feature type="domain" description="GH29D-like beta-sandwich" evidence="1">
    <location>
        <begin position="1793"/>
        <end position="1859"/>
    </location>
</feature>
<dbReference type="InterPro" id="IPR008914">
    <property type="entry name" value="PEBP"/>
</dbReference>
<accession>A0A1F7WUJ7</accession>
<feature type="domain" description="GH29D-like beta-sandwich" evidence="1">
    <location>
        <begin position="725"/>
        <end position="793"/>
    </location>
</feature>
<feature type="domain" description="GH29D-like beta-sandwich" evidence="1">
    <location>
        <begin position="1306"/>
        <end position="1371"/>
    </location>
</feature>
<dbReference type="InterPro" id="IPR005247">
    <property type="entry name" value="YbhB_YbcL/LppC-like"/>
</dbReference>
<evidence type="ECO:0000313" key="3">
    <source>
        <dbReference type="Proteomes" id="UP000178735"/>
    </source>
</evidence>
<feature type="domain" description="GH29D-like beta-sandwich" evidence="1">
    <location>
        <begin position="643"/>
        <end position="710"/>
    </location>
</feature>
<feature type="domain" description="GH29D-like beta-sandwich" evidence="1">
    <location>
        <begin position="809"/>
        <end position="872"/>
    </location>
</feature>
<dbReference type="STRING" id="1817813.A2008_04000"/>